<name>A0A0F3GS63_9BACT</name>
<accession>A0A0F3GS63</accession>
<dbReference type="SUPFAM" id="SSF89550">
    <property type="entry name" value="PHP domain-like"/>
    <property type="match status" value="1"/>
</dbReference>
<dbReference type="InterPro" id="IPR016195">
    <property type="entry name" value="Pol/histidinol_Pase-like"/>
</dbReference>
<organism evidence="1 2">
    <name type="scientific">Candidatus Magnetobacterium bavaricum</name>
    <dbReference type="NCBI Taxonomy" id="29290"/>
    <lineage>
        <taxon>Bacteria</taxon>
        <taxon>Pseudomonadati</taxon>
        <taxon>Nitrospirota</taxon>
        <taxon>Thermodesulfovibrionia</taxon>
        <taxon>Thermodesulfovibrionales</taxon>
        <taxon>Candidatus Magnetobacteriaceae</taxon>
        <taxon>Candidatus Magnetobacterium</taxon>
    </lineage>
</organism>
<protein>
    <submittedName>
        <fullName evidence="1">Phosphoesterase</fullName>
    </submittedName>
</protein>
<evidence type="ECO:0000313" key="1">
    <source>
        <dbReference type="EMBL" id="KJU84805.1"/>
    </source>
</evidence>
<dbReference type="Gene3D" id="3.20.20.140">
    <property type="entry name" value="Metal-dependent hydrolases"/>
    <property type="match status" value="1"/>
</dbReference>
<dbReference type="Proteomes" id="UP000033423">
    <property type="component" value="Unassembled WGS sequence"/>
</dbReference>
<reference evidence="1 2" key="1">
    <citation type="submission" date="2015-02" db="EMBL/GenBank/DDBJ databases">
        <title>Single-cell genomics of uncultivated deep-branching MTB reveals a conserved set of magnetosome genes.</title>
        <authorList>
            <person name="Kolinko S."/>
            <person name="Richter M."/>
            <person name="Glockner F.O."/>
            <person name="Brachmann A."/>
            <person name="Schuler D."/>
        </authorList>
    </citation>
    <scope>NUCLEOTIDE SEQUENCE [LARGE SCALE GENOMIC DNA]</scope>
    <source>
        <strain evidence="1">TM-1</strain>
    </source>
</reference>
<sequence>MVVAHPFRFSLDYGRYCYKLDIDGVEVHSSNTTPSAQQMARKLADHKQLFQLTASDGHSVSSIGQYHTLFPNSIETIEDLAAFIISCKV</sequence>
<dbReference type="Pfam" id="PF13263">
    <property type="entry name" value="PHP_C"/>
    <property type="match status" value="1"/>
</dbReference>
<dbReference type="EMBL" id="LACI01001282">
    <property type="protein sequence ID" value="KJU84805.1"/>
    <property type="molecule type" value="Genomic_DNA"/>
</dbReference>
<comment type="caution">
    <text evidence="1">The sequence shown here is derived from an EMBL/GenBank/DDBJ whole genome shotgun (WGS) entry which is preliminary data.</text>
</comment>
<proteinExistence type="predicted"/>
<dbReference type="AlphaFoldDB" id="A0A0F3GS63"/>
<gene>
    <name evidence="1" type="ORF">MBAV_003000</name>
</gene>
<evidence type="ECO:0000313" key="2">
    <source>
        <dbReference type="Proteomes" id="UP000033423"/>
    </source>
</evidence>
<keyword evidence="2" id="KW-1185">Reference proteome</keyword>